<evidence type="ECO:0000256" key="2">
    <source>
        <dbReference type="ARBA" id="ARBA00022908"/>
    </source>
</evidence>
<reference evidence="6 7" key="1">
    <citation type="journal article" date="2015" name="Stand. Genomic Sci.">
        <title>Genomic Encyclopedia of Bacterial and Archaeal Type Strains, Phase III: the genomes of soil and plant-associated and newly described type strains.</title>
        <authorList>
            <person name="Whitman W.B."/>
            <person name="Woyke T."/>
            <person name="Klenk H.P."/>
            <person name="Zhou Y."/>
            <person name="Lilburn T.G."/>
            <person name="Beck B.J."/>
            <person name="De Vos P."/>
            <person name="Vandamme P."/>
            <person name="Eisen J.A."/>
            <person name="Garrity G."/>
            <person name="Hugenholtz P."/>
            <person name="Kyrpides N.C."/>
        </authorList>
    </citation>
    <scope>NUCLEOTIDE SEQUENCE [LARGE SCALE GENOMIC DNA]</scope>
    <source>
        <strain evidence="6 7">S2T63</strain>
    </source>
</reference>
<evidence type="ECO:0000256" key="4">
    <source>
        <dbReference type="ARBA" id="ARBA00023172"/>
    </source>
</evidence>
<feature type="domain" description="Tyr recombinase" evidence="5">
    <location>
        <begin position="177"/>
        <end position="406"/>
    </location>
</feature>
<evidence type="ECO:0000256" key="1">
    <source>
        <dbReference type="ARBA" id="ARBA00008857"/>
    </source>
</evidence>
<dbReference type="InterPro" id="IPR011010">
    <property type="entry name" value="DNA_brk_join_enz"/>
</dbReference>
<name>A0A498BVN4_9MICO</name>
<evidence type="ECO:0000256" key="3">
    <source>
        <dbReference type="ARBA" id="ARBA00023125"/>
    </source>
</evidence>
<organism evidence="6 7">
    <name type="scientific">Microbacterium telephonicum</name>
    <dbReference type="NCBI Taxonomy" id="1714841"/>
    <lineage>
        <taxon>Bacteria</taxon>
        <taxon>Bacillati</taxon>
        <taxon>Actinomycetota</taxon>
        <taxon>Actinomycetes</taxon>
        <taxon>Micrococcales</taxon>
        <taxon>Microbacteriaceae</taxon>
        <taxon>Microbacterium</taxon>
    </lineage>
</organism>
<dbReference type="RefSeq" id="WP_121060003.1">
    <property type="nucleotide sequence ID" value="NZ_RCDB01000003.1"/>
</dbReference>
<dbReference type="Gene3D" id="1.10.150.130">
    <property type="match status" value="1"/>
</dbReference>
<dbReference type="Gene3D" id="1.10.443.10">
    <property type="entry name" value="Intergrase catalytic core"/>
    <property type="match status" value="1"/>
</dbReference>
<keyword evidence="3" id="KW-0238">DNA-binding</keyword>
<dbReference type="EMBL" id="RCDB01000003">
    <property type="protein sequence ID" value="RLK47655.1"/>
    <property type="molecule type" value="Genomic_DNA"/>
</dbReference>
<dbReference type="AlphaFoldDB" id="A0A498BVN4"/>
<accession>A0A498BVN4</accession>
<keyword evidence="2" id="KW-0229">DNA integration</keyword>
<dbReference type="PANTHER" id="PTHR30629:SF2">
    <property type="entry name" value="PROPHAGE INTEGRASE INTS-RELATED"/>
    <property type="match status" value="1"/>
</dbReference>
<dbReference type="InterPro" id="IPR013762">
    <property type="entry name" value="Integrase-like_cat_sf"/>
</dbReference>
<evidence type="ECO:0000313" key="7">
    <source>
        <dbReference type="Proteomes" id="UP000273158"/>
    </source>
</evidence>
<keyword evidence="7" id="KW-1185">Reference proteome</keyword>
<evidence type="ECO:0000313" key="6">
    <source>
        <dbReference type="EMBL" id="RLK47655.1"/>
    </source>
</evidence>
<keyword evidence="4" id="KW-0233">DNA recombination</keyword>
<dbReference type="PANTHER" id="PTHR30629">
    <property type="entry name" value="PROPHAGE INTEGRASE"/>
    <property type="match status" value="1"/>
</dbReference>
<dbReference type="InterPro" id="IPR010998">
    <property type="entry name" value="Integrase_recombinase_N"/>
</dbReference>
<dbReference type="InterPro" id="IPR002104">
    <property type="entry name" value="Integrase_catalytic"/>
</dbReference>
<dbReference type="PROSITE" id="PS51898">
    <property type="entry name" value="TYR_RECOMBINASE"/>
    <property type="match status" value="1"/>
</dbReference>
<evidence type="ECO:0000259" key="5">
    <source>
        <dbReference type="PROSITE" id="PS51898"/>
    </source>
</evidence>
<gene>
    <name evidence="6" type="ORF">C7474_2251</name>
</gene>
<comment type="similarity">
    <text evidence="1">Belongs to the 'phage' integrase family.</text>
</comment>
<dbReference type="GO" id="GO:0003677">
    <property type="term" value="F:DNA binding"/>
    <property type="evidence" value="ECO:0007669"/>
    <property type="project" value="UniProtKB-KW"/>
</dbReference>
<comment type="caution">
    <text evidence="6">The sequence shown here is derived from an EMBL/GenBank/DDBJ whole genome shotgun (WGS) entry which is preliminary data.</text>
</comment>
<dbReference type="InterPro" id="IPR004107">
    <property type="entry name" value="Integrase_SAM-like_N"/>
</dbReference>
<protein>
    <submittedName>
        <fullName evidence="6">Phage integrase family protein</fullName>
    </submittedName>
</protein>
<dbReference type="OrthoDB" id="1822491at2"/>
<dbReference type="Proteomes" id="UP000273158">
    <property type="component" value="Unassembled WGS sequence"/>
</dbReference>
<dbReference type="Pfam" id="PF00589">
    <property type="entry name" value="Phage_integrase"/>
    <property type="match status" value="1"/>
</dbReference>
<dbReference type="GO" id="GO:0006310">
    <property type="term" value="P:DNA recombination"/>
    <property type="evidence" value="ECO:0007669"/>
    <property type="project" value="UniProtKB-KW"/>
</dbReference>
<proteinExistence type="inferred from homology"/>
<dbReference type="GO" id="GO:0015074">
    <property type="term" value="P:DNA integration"/>
    <property type="evidence" value="ECO:0007669"/>
    <property type="project" value="UniProtKB-KW"/>
</dbReference>
<dbReference type="Pfam" id="PF14659">
    <property type="entry name" value="Phage_int_SAM_3"/>
    <property type="match status" value="1"/>
</dbReference>
<dbReference type="InterPro" id="IPR050808">
    <property type="entry name" value="Phage_Integrase"/>
</dbReference>
<dbReference type="SUPFAM" id="SSF56349">
    <property type="entry name" value="DNA breaking-rejoining enzymes"/>
    <property type="match status" value="1"/>
</dbReference>
<sequence>MRGKGEGGLSRVPADPNQPLKYWQGVVELPPIDGRKRHRKYVRSKNKREAIRKLKEAQEELRRKGTLRTDNINVQEWFAYWVENYAAPNLRPATLSSYRSTIRSQIVPSLGEKTRIDKVTPALVQRLRRDILAAGRSSTYARNAHHILAASLTDAAGEGRIPSNPTEYVTPPRKTNRTLDVMSLEEAVALIGAIQHRPDRARWATSLLTGARRGEVIGIEQDRVGDVLDLSWQLQRILWAHGCTPTPDQDGRYLCGFKRAASCPEKHLNVPADHEYRHIEGGLYFTRPKSRAGWRIIPLVSPLRETLEAHIAEHPPGQHGLIFTTPAGAPRDPDWDSKQWIQLMRATFGDDRGIRLHDVRHTTVDLLYAAGVPEDVISALVGHSTIAMTRAYQSRGDRARLVNAMEQLSALLTPERTPEIGA</sequence>